<evidence type="ECO:0000313" key="3">
    <source>
        <dbReference type="EMBL" id="MFG6108830.1"/>
    </source>
</evidence>
<keyword evidence="1" id="KW-0812">Transmembrane</keyword>
<evidence type="ECO:0000313" key="4">
    <source>
        <dbReference type="Proteomes" id="UP001605261"/>
    </source>
</evidence>
<dbReference type="RefSeq" id="WP_394162236.1">
    <property type="nucleotide sequence ID" value="NZ_JBHGCJ010000003.1"/>
</dbReference>
<dbReference type="Proteomes" id="UP001605261">
    <property type="component" value="Unassembled WGS sequence"/>
</dbReference>
<evidence type="ECO:0000259" key="2">
    <source>
        <dbReference type="Pfam" id="PF09977"/>
    </source>
</evidence>
<keyword evidence="1" id="KW-1133">Transmembrane helix</keyword>
<gene>
    <name evidence="3" type="ORF">ACEU0G_002823</name>
</gene>
<dbReference type="Pfam" id="PF09977">
    <property type="entry name" value="Tad_C"/>
    <property type="match status" value="1"/>
</dbReference>
<sequence length="724" mass="75266">MSRPQCTPAIRSASRRRQRGGMSVTMMVIMVALVAMLGLVEVGYLYWAKRDVQKIADLAALAGAQRLDLCTADRTDNSAARGNALQANRFAGTLRVRCGDWNPTHASSDHFIDSTTVNAVKVIAERPVLPFFGPSRGLPQVSAQAVATRAPPLAVFSVGSQLLRVNGTTPLGSVLKLVGVDLDQTTLLGYDGLAQAKVTPGGLLKALGIPVDANISIGDFNALLAAHKVSLGQLLDATASVLAQSGVANVDLRALRDALGAQLDIDQLNVQLGSNAAGSGLFGSIVAPDGPASAALQAEVNALDLITTSISIANGGKGVAVNQLNILGLVQAKAAIIEPPSIAIGGVGARAYNAQVRVSLDIDSNNFVLGVGRVLSLLGIRLRLPVYADVTNAMGTLTSLQCAAQPATASIRVESSVLRACVGKVDAASQFSRRNVCDASLQNEQLLTLLGAPLINDRISLNALTHDETVTLSPGDTRSTWINGAQIGNAVNDLVRELLRVLGGVLNPAPKGMDKAETASQLADQFLMATRKSNGQFDVDASIALLRDGSTSLGIQRFGDWQVKNGVPYACGLLGLATCYRDGSVWEAYRVTVTGQGLGALDGLLGTVLGGLVINRCSGLVSVLLSYNNCVKGNLASYLQTADAGLLDSYQGNGGITDPSTNTVACSGLLCTLLRPVLEGLLKPLLNGVGTLLTQTLALVLGLELGRTDVHLHAVQCTPAQLVY</sequence>
<comment type="caution">
    <text evidence="3">The sequence shown here is derived from an EMBL/GenBank/DDBJ whole genome shotgun (WGS) entry which is preliminary data.</text>
</comment>
<protein>
    <submittedName>
        <fullName evidence="3">TadG family pilus assembly protein</fullName>
    </submittedName>
</protein>
<name>A0ABW7CV54_9GAMM</name>
<keyword evidence="4" id="KW-1185">Reference proteome</keyword>
<evidence type="ECO:0000256" key="1">
    <source>
        <dbReference type="SAM" id="Phobius"/>
    </source>
</evidence>
<feature type="transmembrane region" description="Helical" evidence="1">
    <location>
        <begin position="21"/>
        <end position="47"/>
    </location>
</feature>
<accession>A0ABW7CV54</accession>
<keyword evidence="1" id="KW-0472">Membrane</keyword>
<organism evidence="3 4">
    <name type="scientific">Stenotrophomonas nematodicola</name>
    <dbReference type="NCBI Taxonomy" id="2656746"/>
    <lineage>
        <taxon>Bacteria</taxon>
        <taxon>Pseudomonadati</taxon>
        <taxon>Pseudomonadota</taxon>
        <taxon>Gammaproteobacteria</taxon>
        <taxon>Lysobacterales</taxon>
        <taxon>Lysobacteraceae</taxon>
        <taxon>Stenotrophomonas</taxon>
    </lineage>
</organism>
<dbReference type="EMBL" id="JBHGCJ010000003">
    <property type="protein sequence ID" value="MFG6108830.1"/>
    <property type="molecule type" value="Genomic_DNA"/>
</dbReference>
<dbReference type="InterPro" id="IPR018705">
    <property type="entry name" value="DUF2134_membrane"/>
</dbReference>
<reference evidence="3 4" key="1">
    <citation type="submission" date="2024-09" db="EMBL/GenBank/DDBJ databases">
        <authorList>
            <consortium name="All-Russian atlas of soil microorganisms"/>
            <consortium name="as a basis for the search for new antimicrobial producers and enzymes with unique properties"/>
            <person name="Sokolova E.A."/>
            <person name="Voronina E.N."/>
        </authorList>
    </citation>
    <scope>NUCLEOTIDE SEQUENCE [LARGE SCALE GENOMIC DNA]</scope>
    <source>
        <strain evidence="3 4">AF-22b-331.1</strain>
    </source>
</reference>
<feature type="domain" description="DUF2134" evidence="2">
    <location>
        <begin position="62"/>
        <end position="147"/>
    </location>
</feature>
<proteinExistence type="predicted"/>